<evidence type="ECO:0000313" key="5">
    <source>
        <dbReference type="Proteomes" id="UP000236370"/>
    </source>
</evidence>
<dbReference type="GO" id="GO:0005975">
    <property type="term" value="P:carbohydrate metabolic process"/>
    <property type="evidence" value="ECO:0007669"/>
    <property type="project" value="InterPro"/>
</dbReference>
<keyword evidence="2" id="KW-0378">Hydrolase</keyword>
<dbReference type="InterPro" id="IPR000322">
    <property type="entry name" value="Glyco_hydro_31_TIM"/>
</dbReference>
<accession>A0A2J8K877</accession>
<feature type="domain" description="Glycoside hydrolase family 31 TIM barrel" evidence="3">
    <location>
        <begin position="23"/>
        <end position="91"/>
    </location>
</feature>
<dbReference type="Proteomes" id="UP000236370">
    <property type="component" value="Unassembled WGS sequence"/>
</dbReference>
<comment type="similarity">
    <text evidence="1 2">Belongs to the glycosyl hydrolase 31 family.</text>
</comment>
<dbReference type="PANTHER" id="PTHR22762">
    <property type="entry name" value="ALPHA-GLUCOSIDASE"/>
    <property type="match status" value="1"/>
</dbReference>
<dbReference type="PANTHER" id="PTHR22762:SF92">
    <property type="entry name" value="LYSOSOMAL ALPHA-GLUCOSIDASE"/>
    <property type="match status" value="1"/>
</dbReference>
<dbReference type="SUPFAM" id="SSF51445">
    <property type="entry name" value="(Trans)glycosidases"/>
    <property type="match status" value="1"/>
</dbReference>
<proteinExistence type="inferred from homology"/>
<dbReference type="EMBL" id="NBAG03000388">
    <property type="protein sequence ID" value="PNI31236.1"/>
    <property type="molecule type" value="Genomic_DNA"/>
</dbReference>
<dbReference type="AlphaFoldDB" id="A0A2J8K877"/>
<keyword evidence="2" id="KW-0326">Glycosidase</keyword>
<evidence type="ECO:0000259" key="3">
    <source>
        <dbReference type="Pfam" id="PF01055"/>
    </source>
</evidence>
<dbReference type="InterPro" id="IPR017853">
    <property type="entry name" value="GH"/>
</dbReference>
<sequence>ENPPYVPGVVGGTLQAATICASSHQFLSTHYNLHNLYGLTEAIASHRALVKARGTRPFVISRSTFAGHGRYAGHWTGDVWSSWEQLASSVPA</sequence>
<name>A0A2J8K877_PANTR</name>
<protein>
    <submittedName>
        <fullName evidence="4">GAA isoform 6</fullName>
    </submittedName>
</protein>
<dbReference type="GO" id="GO:0004553">
    <property type="term" value="F:hydrolase activity, hydrolyzing O-glycosyl compounds"/>
    <property type="evidence" value="ECO:0007669"/>
    <property type="project" value="InterPro"/>
</dbReference>
<dbReference type="Pfam" id="PF01055">
    <property type="entry name" value="Glyco_hydro_31_2nd"/>
    <property type="match status" value="1"/>
</dbReference>
<comment type="caution">
    <text evidence="4">The sequence shown here is derived from an EMBL/GenBank/DDBJ whole genome shotgun (WGS) entry which is preliminary data.</text>
</comment>
<dbReference type="Gene3D" id="3.20.20.80">
    <property type="entry name" value="Glycosidases"/>
    <property type="match status" value="1"/>
</dbReference>
<feature type="non-terminal residue" evidence="4">
    <location>
        <position position="1"/>
    </location>
</feature>
<reference evidence="4 5" key="1">
    <citation type="submission" date="2017-12" db="EMBL/GenBank/DDBJ databases">
        <title>High-resolution comparative analysis of great ape genomes.</title>
        <authorList>
            <person name="Pollen A."/>
            <person name="Hastie A."/>
            <person name="Hormozdiari F."/>
            <person name="Dougherty M."/>
            <person name="Liu R."/>
            <person name="Chaisson M."/>
            <person name="Hoppe E."/>
            <person name="Hill C."/>
            <person name="Pang A."/>
            <person name="Hillier L."/>
            <person name="Baker C."/>
            <person name="Armstrong J."/>
            <person name="Shendure J."/>
            <person name="Paten B."/>
            <person name="Wilson R."/>
            <person name="Chao H."/>
            <person name="Schneider V."/>
            <person name="Ventura M."/>
            <person name="Kronenberg Z."/>
            <person name="Murali S."/>
            <person name="Gordon D."/>
            <person name="Cantsilieris S."/>
            <person name="Munson K."/>
            <person name="Nelson B."/>
            <person name="Raja A."/>
            <person name="Underwood J."/>
            <person name="Diekhans M."/>
            <person name="Fiddes I."/>
            <person name="Haussler D."/>
            <person name="Eichler E."/>
        </authorList>
    </citation>
    <scope>NUCLEOTIDE SEQUENCE [LARGE SCALE GENOMIC DNA]</scope>
    <source>
        <strain evidence="4">Yerkes chimp pedigree #C0471</strain>
    </source>
</reference>
<evidence type="ECO:0000313" key="4">
    <source>
        <dbReference type="EMBL" id="PNI31236.1"/>
    </source>
</evidence>
<evidence type="ECO:0000256" key="2">
    <source>
        <dbReference type="RuleBase" id="RU361185"/>
    </source>
</evidence>
<gene>
    <name evidence="4" type="ORF">CK820_G0041014</name>
</gene>
<organism evidence="4 5">
    <name type="scientific">Pan troglodytes</name>
    <name type="common">Chimpanzee</name>
    <dbReference type="NCBI Taxonomy" id="9598"/>
    <lineage>
        <taxon>Eukaryota</taxon>
        <taxon>Metazoa</taxon>
        <taxon>Chordata</taxon>
        <taxon>Craniata</taxon>
        <taxon>Vertebrata</taxon>
        <taxon>Euteleostomi</taxon>
        <taxon>Mammalia</taxon>
        <taxon>Eutheria</taxon>
        <taxon>Euarchontoglires</taxon>
        <taxon>Primates</taxon>
        <taxon>Haplorrhini</taxon>
        <taxon>Catarrhini</taxon>
        <taxon>Hominidae</taxon>
        <taxon>Pan</taxon>
    </lineage>
</organism>
<evidence type="ECO:0000256" key="1">
    <source>
        <dbReference type="ARBA" id="ARBA00007806"/>
    </source>
</evidence>